<accession>A0A174SKG0</accession>
<dbReference type="Proteomes" id="UP000095712">
    <property type="component" value="Unassembled WGS sequence"/>
</dbReference>
<dbReference type="Gene3D" id="3.40.50.720">
    <property type="entry name" value="NAD(P)-binding Rossmann-like Domain"/>
    <property type="match status" value="1"/>
</dbReference>
<feature type="domain" description="Ketopantoate reductase N-terminal" evidence="1">
    <location>
        <begin position="3"/>
        <end position="47"/>
    </location>
</feature>
<gene>
    <name evidence="2" type="ORF">ERS852523_03437</name>
</gene>
<dbReference type="EMBL" id="CZAW01000050">
    <property type="protein sequence ID" value="CUP96387.1"/>
    <property type="molecule type" value="Genomic_DNA"/>
</dbReference>
<proteinExistence type="predicted"/>
<dbReference type="InterPro" id="IPR036291">
    <property type="entry name" value="NAD(P)-bd_dom_sf"/>
</dbReference>
<protein>
    <submittedName>
        <fullName evidence="2">2-dehydropantoate 2-reductase</fullName>
    </submittedName>
</protein>
<dbReference type="RefSeq" id="WP_227226476.1">
    <property type="nucleotide sequence ID" value="NZ_AP031426.1"/>
</dbReference>
<dbReference type="SUPFAM" id="SSF51735">
    <property type="entry name" value="NAD(P)-binding Rossmann-fold domains"/>
    <property type="match status" value="1"/>
</dbReference>
<dbReference type="InterPro" id="IPR013332">
    <property type="entry name" value="KPR_N"/>
</dbReference>
<evidence type="ECO:0000313" key="3">
    <source>
        <dbReference type="Proteomes" id="UP000095712"/>
    </source>
</evidence>
<dbReference type="AlphaFoldDB" id="A0A174SKG0"/>
<name>A0A174SKG0_9FIRM</name>
<dbReference type="Pfam" id="PF02558">
    <property type="entry name" value="ApbA"/>
    <property type="match status" value="1"/>
</dbReference>
<evidence type="ECO:0000259" key="1">
    <source>
        <dbReference type="Pfam" id="PF02558"/>
    </source>
</evidence>
<evidence type="ECO:0000313" key="2">
    <source>
        <dbReference type="EMBL" id="CUP96387.1"/>
    </source>
</evidence>
<sequence length="48" mass="5382">MKILVYGAGVLGCNLERNLFHAGKDVTLLARGNWAEEIRKNGLRIKDQ</sequence>
<reference evidence="2 3" key="1">
    <citation type="submission" date="2015-09" db="EMBL/GenBank/DDBJ databases">
        <authorList>
            <consortium name="Pathogen Informatics"/>
        </authorList>
    </citation>
    <scope>NUCLEOTIDE SEQUENCE [LARGE SCALE GENOMIC DNA]</scope>
    <source>
        <strain evidence="2 3">2789STDY5834911</strain>
    </source>
</reference>
<organism evidence="2 3">
    <name type="scientific">Blautia wexlerae</name>
    <dbReference type="NCBI Taxonomy" id="418240"/>
    <lineage>
        <taxon>Bacteria</taxon>
        <taxon>Bacillati</taxon>
        <taxon>Bacillota</taxon>
        <taxon>Clostridia</taxon>
        <taxon>Lachnospirales</taxon>
        <taxon>Lachnospiraceae</taxon>
        <taxon>Blautia</taxon>
    </lineage>
</organism>